<sequence length="927" mass="105641">MKKTKTVSHYGSVVFMVAVLFLSQLAGLSQITFAKTESEKVVADEHANIVIDYEMDEELKQIQWSMTYEKHAKDEAEYQMQFKLEIVEHEGLLLRESIQEIERTFGKVGPVDEEWYYAGDFSSENERIEIVFKSHIVEEYNQYHLKITPRLMKQTEDELVEVLIGDQEEYTVVVTLPENITASETQETSEPSPEISKEVESAEIPIDDSIEESKAEAEEVGVYAAPNMSDPTLNGAYDDAIPLNSLFTIPDYLTIVRNVPNFVDNNKSIQMTPNHILTALYNRGHMVSKSQNTIRFSNLTRDIRFTSYMYFDTDTEGLSFFLHDGNPTSLLHSRRGIHNKYDPTVVMNHDAKALGAYKHKDPIGLFDIDRHMANAMVLEFDNQVSTGPLGNRDKFGDQGLSGAHIAVAPSDSPATKTLIKDFETNNAFVTGSWWQLDVNITPTGILRFLMTDLRDGGYGTTTGEININDYFSNLQSKNLYWGFAATATYTKDNYTTLFMTEPNFDIQGELVHEITMQGQGGAENVSGQTVAADTELEHTVTFYNEEGDGSIFLTPSNDNGLSILTSDLEESKSNPFKFTDMVPISEYQPYFTYQTISNNDEIIEHRVNAMYDDSLQRFYPIETIEIEVGTVLKLNYKTKVKAEFPGYEDHDVYERVSFRGRSLSPTGSYYDTQVEQAVQYAIQREPNTPPELANLRTVDGQMAEKTTFTDFKERFRFAFDYGDGDLDRLYYSVWINGEVLTENQMLLNAREELQTLRSAAFTIDIKDLEGVFQRGENTITVTLTDNRIDEPLILEESFQVEGYLGFEFVTEEYSWKYARSQLPMNRQAQAREERMRVVTRNTLNTSDSYKVTVSAEELNHVDMQHAISEGYLVFKNEMGEIALSALTLEIDKVYEFSQEEGLLLRLNSQDRTGVYSGTITWKIEDVL</sequence>
<protein>
    <submittedName>
        <fullName evidence="2">Uncharacterized protein</fullName>
    </submittedName>
</protein>
<feature type="compositionally biased region" description="Low complexity" evidence="1">
    <location>
        <begin position="183"/>
        <end position="194"/>
    </location>
</feature>
<accession>A0A828ZND4</accession>
<gene>
    <name evidence="2" type="ORF">OIE_05142</name>
</gene>
<dbReference type="Proteomes" id="UP000010553">
    <property type="component" value="Unassembled WGS sequence"/>
</dbReference>
<reference evidence="2 3" key="1">
    <citation type="submission" date="2012-12" db="EMBL/GenBank/DDBJ databases">
        <title>The Genome Sequence of Enterococcus faecium E1590.</title>
        <authorList>
            <consortium name="The Broad Institute Genome Sequencing Platform"/>
            <consortium name="The Broad Institute Genome Sequencing Center for Infectious Disease"/>
            <person name="Earl A.M."/>
            <person name="Gilmore M.S."/>
            <person name="van Schaik W."/>
            <person name="Lebreton F."/>
            <person name="Willems R.J."/>
            <person name="Walker B."/>
            <person name="Young S.K."/>
            <person name="Zeng Q."/>
            <person name="Gargeya S."/>
            <person name="Fitzgerald M."/>
            <person name="Haas B."/>
            <person name="Abouelleil A."/>
            <person name="Alvarado L."/>
            <person name="Arachchi H.M."/>
            <person name="Berlin A.M."/>
            <person name="Chapman S.B."/>
            <person name="Dewar J."/>
            <person name="Goldberg J."/>
            <person name="Griggs A."/>
            <person name="Gujja S."/>
            <person name="Hansen M."/>
            <person name="Howarth C."/>
            <person name="Imamovic A."/>
            <person name="Larimer J."/>
            <person name="McCowan C."/>
            <person name="Murphy C."/>
            <person name="Neiman D."/>
            <person name="Pearson M."/>
            <person name="Priest M."/>
            <person name="Roberts A."/>
            <person name="Saif S."/>
            <person name="Shea T."/>
            <person name="Sisk P."/>
            <person name="Sykes S."/>
            <person name="Wortman J."/>
            <person name="Nusbaum C."/>
            <person name="Birren B."/>
        </authorList>
    </citation>
    <scope>NUCLEOTIDE SEQUENCE [LARGE SCALE GENOMIC DNA]</scope>
    <source>
        <strain evidence="2 3">E1590</strain>
    </source>
</reference>
<dbReference type="RefSeq" id="WP_002335209.1">
    <property type="nucleotide sequence ID" value="NZ_KB029693.1"/>
</dbReference>
<dbReference type="AlphaFoldDB" id="A0A828ZND4"/>
<name>A0A828ZND4_ENTFC</name>
<evidence type="ECO:0000256" key="1">
    <source>
        <dbReference type="SAM" id="MobiDB-lite"/>
    </source>
</evidence>
<proteinExistence type="predicted"/>
<organism evidence="2 3">
    <name type="scientific">Enterococcus faecium EnGen0003</name>
    <dbReference type="NCBI Taxonomy" id="1138901"/>
    <lineage>
        <taxon>Bacteria</taxon>
        <taxon>Bacillati</taxon>
        <taxon>Bacillota</taxon>
        <taxon>Bacilli</taxon>
        <taxon>Lactobacillales</taxon>
        <taxon>Enterococcaceae</taxon>
        <taxon>Enterococcus</taxon>
    </lineage>
</organism>
<comment type="caution">
    <text evidence="2">The sequence shown here is derived from an EMBL/GenBank/DDBJ whole genome shotgun (WGS) entry which is preliminary data.</text>
</comment>
<evidence type="ECO:0000313" key="2">
    <source>
        <dbReference type="EMBL" id="ELB01310.1"/>
    </source>
</evidence>
<dbReference type="EMBL" id="AHXC01000008">
    <property type="protein sequence ID" value="ELB01310.1"/>
    <property type="molecule type" value="Genomic_DNA"/>
</dbReference>
<feature type="region of interest" description="Disordered" evidence="1">
    <location>
        <begin position="182"/>
        <end position="201"/>
    </location>
</feature>
<evidence type="ECO:0000313" key="3">
    <source>
        <dbReference type="Proteomes" id="UP000010553"/>
    </source>
</evidence>